<feature type="transmembrane region" description="Helical" evidence="7">
    <location>
        <begin position="36"/>
        <end position="53"/>
    </location>
</feature>
<dbReference type="Pfam" id="PF00892">
    <property type="entry name" value="EamA"/>
    <property type="match status" value="2"/>
</dbReference>
<proteinExistence type="inferred from homology"/>
<feature type="domain" description="EamA" evidence="8">
    <location>
        <begin position="6"/>
        <end position="135"/>
    </location>
</feature>
<dbReference type="EMBL" id="JBHUOR010000029">
    <property type="protein sequence ID" value="MFD2867962.1"/>
    <property type="molecule type" value="Genomic_DNA"/>
</dbReference>
<name>A0ABW5XYV2_9BACL</name>
<evidence type="ECO:0000256" key="4">
    <source>
        <dbReference type="ARBA" id="ARBA00022692"/>
    </source>
</evidence>
<feature type="domain" description="EamA" evidence="8">
    <location>
        <begin position="144"/>
        <end position="277"/>
    </location>
</feature>
<dbReference type="InterPro" id="IPR000620">
    <property type="entry name" value="EamA_dom"/>
</dbReference>
<dbReference type="InterPro" id="IPR037185">
    <property type="entry name" value="EmrE-like"/>
</dbReference>
<comment type="caution">
    <text evidence="9">The sequence shown here is derived from an EMBL/GenBank/DDBJ whole genome shotgun (WGS) entry which is preliminary data.</text>
</comment>
<evidence type="ECO:0000256" key="3">
    <source>
        <dbReference type="ARBA" id="ARBA00022475"/>
    </source>
</evidence>
<gene>
    <name evidence="9" type="ORF">ACFSY7_05555</name>
</gene>
<evidence type="ECO:0000313" key="10">
    <source>
        <dbReference type="Proteomes" id="UP001597568"/>
    </source>
</evidence>
<keyword evidence="4 7" id="KW-0812">Transmembrane</keyword>
<evidence type="ECO:0000256" key="2">
    <source>
        <dbReference type="ARBA" id="ARBA00007362"/>
    </source>
</evidence>
<feature type="transmembrane region" description="Helical" evidence="7">
    <location>
        <begin position="205"/>
        <end position="223"/>
    </location>
</feature>
<evidence type="ECO:0000313" key="9">
    <source>
        <dbReference type="EMBL" id="MFD2867962.1"/>
    </source>
</evidence>
<feature type="transmembrane region" description="Helical" evidence="7">
    <location>
        <begin position="120"/>
        <end position="136"/>
    </location>
</feature>
<feature type="transmembrane region" description="Helical" evidence="7">
    <location>
        <begin position="142"/>
        <end position="161"/>
    </location>
</feature>
<dbReference type="InterPro" id="IPR051258">
    <property type="entry name" value="Diverse_Substrate_Transporter"/>
</dbReference>
<dbReference type="Proteomes" id="UP001597568">
    <property type="component" value="Unassembled WGS sequence"/>
</dbReference>
<feature type="transmembrane region" description="Helical" evidence="7">
    <location>
        <begin position="235"/>
        <end position="254"/>
    </location>
</feature>
<protein>
    <submittedName>
        <fullName evidence="9">DMT family transporter</fullName>
    </submittedName>
</protein>
<dbReference type="PANTHER" id="PTHR42920:SF5">
    <property type="entry name" value="EAMA DOMAIN-CONTAINING PROTEIN"/>
    <property type="match status" value="1"/>
</dbReference>
<evidence type="ECO:0000256" key="1">
    <source>
        <dbReference type="ARBA" id="ARBA00004651"/>
    </source>
</evidence>
<dbReference type="RefSeq" id="WP_139993252.1">
    <property type="nucleotide sequence ID" value="NZ_JBHUOR010000029.1"/>
</dbReference>
<feature type="transmembrane region" description="Helical" evidence="7">
    <location>
        <begin position="90"/>
        <end position="111"/>
    </location>
</feature>
<evidence type="ECO:0000259" key="8">
    <source>
        <dbReference type="Pfam" id="PF00892"/>
    </source>
</evidence>
<keyword evidence="3" id="KW-1003">Cell membrane</keyword>
<keyword evidence="6 7" id="KW-0472">Membrane</keyword>
<organism evidence="9 10">
    <name type="scientific">Kurthia populi</name>
    <dbReference type="NCBI Taxonomy" id="1562132"/>
    <lineage>
        <taxon>Bacteria</taxon>
        <taxon>Bacillati</taxon>
        <taxon>Bacillota</taxon>
        <taxon>Bacilli</taxon>
        <taxon>Bacillales</taxon>
        <taxon>Caryophanaceae</taxon>
        <taxon>Kurthia</taxon>
    </lineage>
</organism>
<feature type="transmembrane region" description="Helical" evidence="7">
    <location>
        <begin position="260"/>
        <end position="279"/>
    </location>
</feature>
<comment type="similarity">
    <text evidence="2">Belongs to the EamA transporter family.</text>
</comment>
<feature type="transmembrane region" description="Helical" evidence="7">
    <location>
        <begin position="7"/>
        <end position="24"/>
    </location>
</feature>
<dbReference type="SUPFAM" id="SSF103481">
    <property type="entry name" value="Multidrug resistance efflux transporter EmrE"/>
    <property type="match status" value="2"/>
</dbReference>
<feature type="transmembrane region" description="Helical" evidence="7">
    <location>
        <begin position="65"/>
        <end position="84"/>
    </location>
</feature>
<evidence type="ECO:0000256" key="7">
    <source>
        <dbReference type="SAM" id="Phobius"/>
    </source>
</evidence>
<reference evidence="10" key="1">
    <citation type="journal article" date="2019" name="Int. J. Syst. Evol. Microbiol.">
        <title>The Global Catalogue of Microorganisms (GCM) 10K type strain sequencing project: providing services to taxonomists for standard genome sequencing and annotation.</title>
        <authorList>
            <consortium name="The Broad Institute Genomics Platform"/>
            <consortium name="The Broad Institute Genome Sequencing Center for Infectious Disease"/>
            <person name="Wu L."/>
            <person name="Ma J."/>
        </authorList>
    </citation>
    <scope>NUCLEOTIDE SEQUENCE [LARGE SCALE GENOMIC DNA]</scope>
    <source>
        <strain evidence="10">KCTC 33522</strain>
    </source>
</reference>
<comment type="subcellular location">
    <subcellularLocation>
        <location evidence="1">Cell membrane</location>
        <topology evidence="1">Multi-pass membrane protein</topology>
    </subcellularLocation>
</comment>
<evidence type="ECO:0000256" key="6">
    <source>
        <dbReference type="ARBA" id="ARBA00023136"/>
    </source>
</evidence>
<keyword evidence="5 7" id="KW-1133">Transmembrane helix</keyword>
<feature type="transmembrane region" description="Helical" evidence="7">
    <location>
        <begin position="173"/>
        <end position="193"/>
    </location>
</feature>
<sequence>MSHTRANLLLISIAIAWGSSYIFMKVGLESLNTSSIIVWRFALAFIVMAALFYKKIIRVTKQTLVASAILALPMYGVFVFLLNGMQSTTVSTASFLTSTTVVFVPLLHALITKHIPSRKTMMSLAVVVAGLALLTIGDDFGLSYGAILCLLCAICNALYLVWTNHYAKKVQPLQLGIFQLGFTALYGCVGFVVEAPMMPATTNEWMAILGMALLCSAYGYVLQPVAQRYTSAEEAGFIFSLEPVFAVIFAFMIFGEVMTGVAVAGAVLILSGVLIANYVPKTNVFMKKEHL</sequence>
<keyword evidence="10" id="KW-1185">Reference proteome</keyword>
<evidence type="ECO:0000256" key="5">
    <source>
        <dbReference type="ARBA" id="ARBA00022989"/>
    </source>
</evidence>
<dbReference type="PANTHER" id="PTHR42920">
    <property type="entry name" value="OS03G0707200 PROTEIN-RELATED"/>
    <property type="match status" value="1"/>
</dbReference>
<accession>A0ABW5XYV2</accession>